<protein>
    <recommendedName>
        <fullName evidence="2">Arrestin C-terminal-like domain-containing protein</fullName>
    </recommendedName>
</protein>
<dbReference type="AlphaFoldDB" id="A0A1Y2D2C0"/>
<dbReference type="InterPro" id="IPR014752">
    <property type="entry name" value="Arrestin-like_C"/>
</dbReference>
<sequence>MSTPALFAFHSLPAQLRIGEAMTSSPAPWVDLIVGADGGVEATGSVVVELVGLARVALAEGRVDTEEVFATVSQKLAEPQNLGKGSHTFSLSIRVPSNLSPSFTYVAVDRSEIYGIRYVIRARLPLQDNKAIVADHPIVLTSPKMIAASMDSIRFLEQAGSVYGSVLSVQARRNMFLPLQPVTVLYSHQAPPNTPVKATYMELVQKAVYLSQSGSRRVVERIIQSFELPPIHQGYGSTYTLQFQLPQLPPTVFLGPIDNAYFLRFAVTFPDGKFEMLGPVEFEVLPDVQQLIIPANYDEAVEMLEGMGGINVGPVVRPRLLTLTPWIPHSPGLAPSSQSQRMGSGPLPQQNQQQRMPNAGYLAPLMMPPSPVTLGTPTLLTPSQQPWASPVHPVPNVTPESLQIQIQMEQELRQNEEARLELERVRIETSRGRELREEEERRAAEEHERFMQQQREELEQLRREVAKMKSSSNLRTSSAAVPITPAISEPVEEIRPIVSSAPTQSAPPVISAPILSPPPVYPRPPNHPPPDYSAAPRPTTTSVSNLPIVTSPVALPAKLQEVSPPPPPLRNPALETHHYPPPPSLSDSAPPIKPLKLDPPSTIPSPAISPQPAPKRRWWFSKSAAPTQQPTSSASSTSSRNSTPPSPNNGEDLVNQICESAATDYRQSIKRNYKVLMGARERSVHKQRILRGAREVLQGVIRDPKDMQSLIVSLETEFSQIDSQVLSIFEQDKKDELKLQIRSLRKALQAAIDAQAIIDDDDLQSQCGSVMKPLREELKGSIFYAGMGPEEGRVLEELANRIWGDCIRVFEAEVKTPLGNALKAKAKPSRTSSPPAPASSGSSSSAPATGTWGGRIGLMKSSSLPREPEPVCLRPECGKKKVGYGQSKLFCSVKCESMMIQEQRKAMSEH</sequence>
<dbReference type="InterPro" id="IPR011022">
    <property type="entry name" value="Arrestin_C-like"/>
</dbReference>
<feature type="region of interest" description="Disordered" evidence="1">
    <location>
        <begin position="823"/>
        <end position="870"/>
    </location>
</feature>
<evidence type="ECO:0000259" key="2">
    <source>
        <dbReference type="Pfam" id="PF02752"/>
    </source>
</evidence>
<comment type="caution">
    <text evidence="3">The sequence shown here is derived from an EMBL/GenBank/DDBJ whole genome shotgun (WGS) entry which is preliminary data.</text>
</comment>
<dbReference type="EMBL" id="MCGO01000002">
    <property type="protein sequence ID" value="ORY53266.1"/>
    <property type="molecule type" value="Genomic_DNA"/>
</dbReference>
<feature type="region of interest" description="Disordered" evidence="1">
    <location>
        <begin position="500"/>
        <end position="545"/>
    </location>
</feature>
<keyword evidence="4" id="KW-1185">Reference proteome</keyword>
<gene>
    <name evidence="3" type="ORF">BCR33DRAFT_845454</name>
</gene>
<feature type="region of interest" description="Disordered" evidence="1">
    <location>
        <begin position="331"/>
        <end position="353"/>
    </location>
</feature>
<feature type="compositionally biased region" description="Low complexity" evidence="1">
    <location>
        <begin position="829"/>
        <end position="850"/>
    </location>
</feature>
<dbReference type="OrthoDB" id="2157746at2759"/>
<dbReference type="Proteomes" id="UP000193642">
    <property type="component" value="Unassembled WGS sequence"/>
</dbReference>
<evidence type="ECO:0000313" key="3">
    <source>
        <dbReference type="EMBL" id="ORY53266.1"/>
    </source>
</evidence>
<proteinExistence type="predicted"/>
<dbReference type="Gene3D" id="2.60.40.640">
    <property type="match status" value="1"/>
</dbReference>
<feature type="compositionally biased region" description="Low complexity" evidence="1">
    <location>
        <begin position="623"/>
        <end position="643"/>
    </location>
</feature>
<feature type="compositionally biased region" description="Pro residues" evidence="1">
    <location>
        <begin position="601"/>
        <end position="613"/>
    </location>
</feature>
<feature type="compositionally biased region" description="Pro residues" evidence="1">
    <location>
        <begin position="515"/>
        <end position="531"/>
    </location>
</feature>
<dbReference type="Pfam" id="PF02752">
    <property type="entry name" value="Arrestin_C"/>
    <property type="match status" value="1"/>
</dbReference>
<accession>A0A1Y2D2C0</accession>
<feature type="compositionally biased region" description="Polar residues" evidence="1">
    <location>
        <begin position="335"/>
        <end position="353"/>
    </location>
</feature>
<evidence type="ECO:0000313" key="4">
    <source>
        <dbReference type="Proteomes" id="UP000193642"/>
    </source>
</evidence>
<organism evidence="3 4">
    <name type="scientific">Rhizoclosmatium globosum</name>
    <dbReference type="NCBI Taxonomy" id="329046"/>
    <lineage>
        <taxon>Eukaryota</taxon>
        <taxon>Fungi</taxon>
        <taxon>Fungi incertae sedis</taxon>
        <taxon>Chytridiomycota</taxon>
        <taxon>Chytridiomycota incertae sedis</taxon>
        <taxon>Chytridiomycetes</taxon>
        <taxon>Chytridiales</taxon>
        <taxon>Chytriomycetaceae</taxon>
        <taxon>Rhizoclosmatium</taxon>
    </lineage>
</organism>
<reference evidence="3 4" key="1">
    <citation type="submission" date="2016-07" db="EMBL/GenBank/DDBJ databases">
        <title>Pervasive Adenine N6-methylation of Active Genes in Fungi.</title>
        <authorList>
            <consortium name="DOE Joint Genome Institute"/>
            <person name="Mondo S.J."/>
            <person name="Dannebaum R.O."/>
            <person name="Kuo R.C."/>
            <person name="Labutti K."/>
            <person name="Haridas S."/>
            <person name="Kuo A."/>
            <person name="Salamov A."/>
            <person name="Ahrendt S.R."/>
            <person name="Lipzen A."/>
            <person name="Sullivan W."/>
            <person name="Andreopoulos W.B."/>
            <person name="Clum A."/>
            <person name="Lindquist E."/>
            <person name="Daum C."/>
            <person name="Ramamoorthy G.K."/>
            <person name="Gryganskyi A."/>
            <person name="Culley D."/>
            <person name="Magnuson J.K."/>
            <person name="James T.Y."/>
            <person name="O'Malley M.A."/>
            <person name="Stajich J.E."/>
            <person name="Spatafora J.W."/>
            <person name="Visel A."/>
            <person name="Grigoriev I.V."/>
        </authorList>
    </citation>
    <scope>NUCLEOTIDE SEQUENCE [LARGE SCALE GENOMIC DNA]</scope>
    <source>
        <strain evidence="3 4">JEL800</strain>
    </source>
</reference>
<name>A0A1Y2D2C0_9FUNG</name>
<evidence type="ECO:0000256" key="1">
    <source>
        <dbReference type="SAM" id="MobiDB-lite"/>
    </source>
</evidence>
<feature type="region of interest" description="Disordered" evidence="1">
    <location>
        <begin position="431"/>
        <end position="451"/>
    </location>
</feature>
<feature type="domain" description="Arrestin C-terminal-like" evidence="2">
    <location>
        <begin position="167"/>
        <end position="270"/>
    </location>
</feature>
<feature type="region of interest" description="Disordered" evidence="1">
    <location>
        <begin position="558"/>
        <end position="653"/>
    </location>
</feature>